<organism evidence="2 3">
    <name type="scientific">Spirosoma agri</name>
    <dbReference type="NCBI Taxonomy" id="1987381"/>
    <lineage>
        <taxon>Bacteria</taxon>
        <taxon>Pseudomonadati</taxon>
        <taxon>Bacteroidota</taxon>
        <taxon>Cytophagia</taxon>
        <taxon>Cytophagales</taxon>
        <taxon>Cytophagaceae</taxon>
        <taxon>Spirosoma</taxon>
    </lineage>
</organism>
<comment type="caution">
    <text evidence="2">The sequence shown here is derived from an EMBL/GenBank/DDBJ whole genome shotgun (WGS) entry which is preliminary data.</text>
</comment>
<dbReference type="PROSITE" id="PS51257">
    <property type="entry name" value="PROKAR_LIPOPROTEIN"/>
    <property type="match status" value="1"/>
</dbReference>
<protein>
    <recommendedName>
        <fullName evidence="4">Lipoprotein</fullName>
    </recommendedName>
</protein>
<name>A0A6M0IB60_9BACT</name>
<dbReference type="Proteomes" id="UP000477386">
    <property type="component" value="Unassembled WGS sequence"/>
</dbReference>
<evidence type="ECO:0008006" key="4">
    <source>
        <dbReference type="Google" id="ProtNLM"/>
    </source>
</evidence>
<feature type="chain" id="PRO_5027046184" description="Lipoprotein" evidence="1">
    <location>
        <begin position="25"/>
        <end position="158"/>
    </location>
</feature>
<dbReference type="EMBL" id="JAAGNZ010000001">
    <property type="protein sequence ID" value="NEU65284.1"/>
    <property type="molecule type" value="Genomic_DNA"/>
</dbReference>
<reference evidence="2 3" key="1">
    <citation type="submission" date="2020-02" db="EMBL/GenBank/DDBJ databases">
        <title>Draft genome sequence of two Spirosoma agri KCTC 52727 and Spirosoma terrae KCTC 52035.</title>
        <authorList>
            <person name="Rojas J."/>
            <person name="Ambika Manirajan B."/>
            <person name="Ratering S."/>
            <person name="Suarez C."/>
            <person name="Schnell S."/>
        </authorList>
    </citation>
    <scope>NUCLEOTIDE SEQUENCE [LARGE SCALE GENOMIC DNA]</scope>
    <source>
        <strain evidence="2 3">KCTC 52727</strain>
    </source>
</reference>
<keyword evidence="1" id="KW-0732">Signal</keyword>
<evidence type="ECO:0000256" key="1">
    <source>
        <dbReference type="SAM" id="SignalP"/>
    </source>
</evidence>
<feature type="signal peptide" evidence="1">
    <location>
        <begin position="1"/>
        <end position="24"/>
    </location>
</feature>
<evidence type="ECO:0000313" key="2">
    <source>
        <dbReference type="EMBL" id="NEU65284.1"/>
    </source>
</evidence>
<proteinExistence type="predicted"/>
<keyword evidence="3" id="KW-1185">Reference proteome</keyword>
<accession>A0A6M0IB60</accession>
<dbReference type="RefSeq" id="WP_164034629.1">
    <property type="nucleotide sequence ID" value="NZ_JAAGNZ010000001.1"/>
</dbReference>
<evidence type="ECO:0000313" key="3">
    <source>
        <dbReference type="Proteomes" id="UP000477386"/>
    </source>
</evidence>
<sequence length="158" mass="17230">MKLRVIGMLLFVALGSCTSVSLQSEPTTDTVTIRTGTSFGMCIGYCLFDYEFNGTLVTLTQTEASRNPRNPAKTCQFTISDDVWNALKTAAANVNAFTKQPDRIGCPDCADGGAEYIELQTGDQKHRVTFEYGSGTIPGFEPLVEALRAQRKALNECK</sequence>
<gene>
    <name evidence="2" type="ORF">GK091_00165</name>
</gene>
<dbReference type="AlphaFoldDB" id="A0A6M0IB60"/>